<gene>
    <name evidence="2" type="ORF">CXP39_01855</name>
</gene>
<feature type="transmembrane region" description="Helical" evidence="1">
    <location>
        <begin position="44"/>
        <end position="67"/>
    </location>
</feature>
<protein>
    <submittedName>
        <fullName evidence="2">Uncharacterized protein</fullName>
    </submittedName>
</protein>
<sequence>MQIFEIITLVIFLGVPFLLMTQIEYKEFVLYKSDVNEKKFAYSAIASLLLSIGFILFLLFTIISFKADSNSKITVTIFLISSWLLFISNTLLIVKQAKKLLTFKTILLLTSLSTLPFITFFVIFYIGLKVEKNKSGI</sequence>
<feature type="transmembrane region" description="Helical" evidence="1">
    <location>
        <begin position="6"/>
        <end position="23"/>
    </location>
</feature>
<dbReference type="EMBL" id="CP025257">
    <property type="protein sequence ID" value="AUF83535.1"/>
    <property type="molecule type" value="Genomic_DNA"/>
</dbReference>
<organism evidence="2 3">
    <name type="scientific">Mesoplasma syrphidae</name>
    <dbReference type="NCBI Taxonomy" id="225999"/>
    <lineage>
        <taxon>Bacteria</taxon>
        <taxon>Bacillati</taxon>
        <taxon>Mycoplasmatota</taxon>
        <taxon>Mollicutes</taxon>
        <taxon>Entomoplasmatales</taxon>
        <taxon>Entomoplasmataceae</taxon>
        <taxon>Mesoplasma</taxon>
    </lineage>
</organism>
<dbReference type="AlphaFoldDB" id="A0A2K9C940"/>
<feature type="transmembrane region" description="Helical" evidence="1">
    <location>
        <begin position="73"/>
        <end position="94"/>
    </location>
</feature>
<proteinExistence type="predicted"/>
<name>A0A2K9C940_9MOLU</name>
<evidence type="ECO:0000313" key="2">
    <source>
        <dbReference type="EMBL" id="AUF83535.1"/>
    </source>
</evidence>
<keyword evidence="1" id="KW-0472">Membrane</keyword>
<feature type="transmembrane region" description="Helical" evidence="1">
    <location>
        <begin position="106"/>
        <end position="128"/>
    </location>
</feature>
<evidence type="ECO:0000313" key="3">
    <source>
        <dbReference type="Proteomes" id="UP000233419"/>
    </source>
</evidence>
<dbReference type="Proteomes" id="UP000233419">
    <property type="component" value="Chromosome"/>
</dbReference>
<reference evidence="2 3" key="1">
    <citation type="submission" date="2017-12" db="EMBL/GenBank/DDBJ databases">
        <title>Mesoplasma syrphidae YJS, Complete Genome.</title>
        <authorList>
            <person name="Knight T.F."/>
            <person name="Citino T."/>
            <person name="Rubinstein R."/>
            <person name="Neuschaefer Z."/>
        </authorList>
    </citation>
    <scope>NUCLEOTIDE SEQUENCE [LARGE SCALE GENOMIC DNA]</scope>
    <source>
        <strain evidence="2 3">YJS</strain>
    </source>
</reference>
<accession>A0A2K9C940</accession>
<keyword evidence="1" id="KW-1133">Transmembrane helix</keyword>
<dbReference type="KEGG" id="msyr:CXP39_01855"/>
<keyword evidence="3" id="KW-1185">Reference proteome</keyword>
<dbReference type="RefSeq" id="WP_027048110.1">
    <property type="nucleotide sequence ID" value="NZ_CP025257.1"/>
</dbReference>
<evidence type="ECO:0000256" key="1">
    <source>
        <dbReference type="SAM" id="Phobius"/>
    </source>
</evidence>
<keyword evidence="1" id="KW-0812">Transmembrane</keyword>